<comment type="caution">
    <text evidence="3">The sequence shown here is derived from an EMBL/GenBank/DDBJ whole genome shotgun (WGS) entry which is preliminary data.</text>
</comment>
<organism evidence="3 4">
    <name type="scientific">Streptomyces cupreus</name>
    <dbReference type="NCBI Taxonomy" id="2759956"/>
    <lineage>
        <taxon>Bacteria</taxon>
        <taxon>Bacillati</taxon>
        <taxon>Actinomycetota</taxon>
        <taxon>Actinomycetes</taxon>
        <taxon>Kitasatosporales</taxon>
        <taxon>Streptomycetaceae</taxon>
        <taxon>Streptomyces</taxon>
    </lineage>
</organism>
<dbReference type="Gene3D" id="3.40.1580.10">
    <property type="entry name" value="SMI1/KNR4-like"/>
    <property type="match status" value="1"/>
</dbReference>
<dbReference type="Proteomes" id="UP000584670">
    <property type="component" value="Unassembled WGS sequence"/>
</dbReference>
<proteinExistence type="predicted"/>
<accession>A0A7X1JCK4</accession>
<dbReference type="EMBL" id="JACMSF010000133">
    <property type="protein sequence ID" value="MBC2908279.1"/>
    <property type="molecule type" value="Genomic_DNA"/>
</dbReference>
<evidence type="ECO:0000259" key="2">
    <source>
        <dbReference type="SMART" id="SM00860"/>
    </source>
</evidence>
<keyword evidence="4" id="KW-1185">Reference proteome</keyword>
<dbReference type="Pfam" id="PF09346">
    <property type="entry name" value="SMI1_KNR4"/>
    <property type="match status" value="1"/>
</dbReference>
<feature type="domain" description="Knr4/Smi1-like" evidence="2">
    <location>
        <begin position="43"/>
        <end position="166"/>
    </location>
</feature>
<evidence type="ECO:0000313" key="3">
    <source>
        <dbReference type="EMBL" id="MBC2908279.1"/>
    </source>
</evidence>
<dbReference type="SUPFAM" id="SSF160631">
    <property type="entry name" value="SMI1/KNR4-like"/>
    <property type="match status" value="2"/>
</dbReference>
<dbReference type="InterPro" id="IPR018958">
    <property type="entry name" value="Knr4/Smi1-like_dom"/>
</dbReference>
<feature type="region of interest" description="Disordered" evidence="1">
    <location>
        <begin position="177"/>
        <end position="198"/>
    </location>
</feature>
<gene>
    <name evidence="3" type="ORF">H4N64_43725</name>
</gene>
<dbReference type="RefSeq" id="WP_186288194.1">
    <property type="nucleotide sequence ID" value="NZ_JACMSF010000133.1"/>
</dbReference>
<sequence>MCFPALPISTRSLPVKVYRPVNASDPYVNAFAEIFGDPPADYAVPVEWAAVESWLGTSLPADYKAIAAAYGPLDIGAWLWFHTPCVNRGWFDYGAWVQQTRRNAPDVLPFGATRTADTFYWDTTASDDPDQWPVVMHCQDDENAGRDPWRRFATPLVPTLARLVADGMRPVIARSGMQTDLERTPWTPPPRRPEPTAQQRAALTTGSGLETLIALIPPPETPALGKHNWDWLYERLGTRLPGEYVRLMERYGAGSWCGWLRFNIPFSEDQYALAPWAEWYAETYQGQRADFPEYHPLAVYPEPGGFLPFADSIDGDQLCWLTEGATPDDWPLIVVPRHADQGPPLNTDLTKTLLEWLRGRFATEGLPPLGRRDEDPLDYIEFEPYDAEPAADGQ</sequence>
<reference evidence="3 4" key="1">
    <citation type="submission" date="2020-08" db="EMBL/GenBank/DDBJ databases">
        <title>Streptomyces sp. PSKA01 genome sequencing and assembly.</title>
        <authorList>
            <person name="Mandal S."/>
            <person name="Maiti P.K."/>
            <person name="Das P."/>
        </authorList>
    </citation>
    <scope>NUCLEOTIDE SEQUENCE [LARGE SCALE GENOMIC DNA]</scope>
    <source>
        <strain evidence="3 4">PSKA01</strain>
    </source>
</reference>
<feature type="domain" description="Knr4/Smi1-like" evidence="2">
    <location>
        <begin position="219"/>
        <end position="359"/>
    </location>
</feature>
<evidence type="ECO:0000313" key="4">
    <source>
        <dbReference type="Proteomes" id="UP000584670"/>
    </source>
</evidence>
<dbReference type="AlphaFoldDB" id="A0A7X1JCK4"/>
<dbReference type="SMART" id="SM00860">
    <property type="entry name" value="SMI1_KNR4"/>
    <property type="match status" value="2"/>
</dbReference>
<name>A0A7X1JCK4_9ACTN</name>
<dbReference type="InterPro" id="IPR037883">
    <property type="entry name" value="Knr4/Smi1-like_sf"/>
</dbReference>
<protein>
    <submittedName>
        <fullName evidence="3">SMI1/KNR4 family protein</fullName>
    </submittedName>
</protein>
<evidence type="ECO:0000256" key="1">
    <source>
        <dbReference type="SAM" id="MobiDB-lite"/>
    </source>
</evidence>